<evidence type="ECO:0000259" key="8">
    <source>
        <dbReference type="Pfam" id="PF24797"/>
    </source>
</evidence>
<reference evidence="9" key="1">
    <citation type="submission" date="2020-11" db="EMBL/GenBank/DDBJ databases">
        <authorList>
            <person name="Whiteford S."/>
        </authorList>
    </citation>
    <scope>NUCLEOTIDE SEQUENCE</scope>
</reference>
<dbReference type="InterPro" id="IPR001261">
    <property type="entry name" value="ArgE/DapE_CS"/>
</dbReference>
<evidence type="ECO:0000313" key="10">
    <source>
        <dbReference type="Proteomes" id="UP000653454"/>
    </source>
</evidence>
<feature type="repeat" description="WD" evidence="6">
    <location>
        <begin position="81"/>
        <end position="112"/>
    </location>
</feature>
<dbReference type="SUPFAM" id="SSF54518">
    <property type="entry name" value="Tubby C-terminal domain-like"/>
    <property type="match status" value="1"/>
</dbReference>
<feature type="region of interest" description="Disordered" evidence="7">
    <location>
        <begin position="481"/>
        <end position="536"/>
    </location>
</feature>
<keyword evidence="5" id="KW-0378">Hydrolase</keyword>
<dbReference type="Gene3D" id="2.130.10.10">
    <property type="entry name" value="YVTN repeat-like/Quinoprotein amine dehydrogenase"/>
    <property type="match status" value="2"/>
</dbReference>
<keyword evidence="3 6" id="KW-0853">WD repeat</keyword>
<feature type="compositionally biased region" description="Basic and acidic residues" evidence="7">
    <location>
        <begin position="512"/>
        <end position="534"/>
    </location>
</feature>
<feature type="compositionally biased region" description="Low complexity" evidence="7">
    <location>
        <begin position="1082"/>
        <end position="1094"/>
    </location>
</feature>
<protein>
    <submittedName>
        <fullName evidence="9">(diamondback moth) hypothetical protein</fullName>
    </submittedName>
</protein>
<evidence type="ECO:0000313" key="9">
    <source>
        <dbReference type="EMBL" id="CAG9136050.1"/>
    </source>
</evidence>
<evidence type="ECO:0000256" key="6">
    <source>
        <dbReference type="PROSITE-ProRule" id="PRU00221"/>
    </source>
</evidence>
<feature type="region of interest" description="Disordered" evidence="7">
    <location>
        <begin position="696"/>
        <end position="716"/>
    </location>
</feature>
<gene>
    <name evidence="9" type="ORF">PLXY2_LOCUS14306</name>
</gene>
<feature type="domain" description="IFT121/TULP4 N-terminal" evidence="8">
    <location>
        <begin position="45"/>
        <end position="353"/>
    </location>
</feature>
<dbReference type="PROSITE" id="PS00758">
    <property type="entry name" value="ARGE_DAPE_CPG2_1"/>
    <property type="match status" value="1"/>
</dbReference>
<feature type="compositionally biased region" description="Basic and acidic residues" evidence="7">
    <location>
        <begin position="1062"/>
        <end position="1081"/>
    </location>
</feature>
<evidence type="ECO:0000256" key="5">
    <source>
        <dbReference type="ARBA" id="ARBA00022801"/>
    </source>
</evidence>
<keyword evidence="2" id="KW-0963">Cytoplasm</keyword>
<feature type="compositionally biased region" description="Polar residues" evidence="7">
    <location>
        <begin position="1217"/>
        <end position="1234"/>
    </location>
</feature>
<dbReference type="SUPFAM" id="SSF50978">
    <property type="entry name" value="WD40 repeat-like"/>
    <property type="match status" value="1"/>
</dbReference>
<dbReference type="InterPro" id="IPR001680">
    <property type="entry name" value="WD40_rpt"/>
</dbReference>
<dbReference type="PANTHER" id="PTHR16517:SF2">
    <property type="entry name" value="TUBBY-RELATED PROTEIN 4"/>
    <property type="match status" value="1"/>
</dbReference>
<keyword evidence="10" id="KW-1185">Reference proteome</keyword>
<sequence>MHLHFERNVNAKCDCTILSLSWMGKVPDELPEEEGWKLNRNNYYQEGWLATGNVRGVVGVTFTSSHARRPSELPLRTNYNLRGHRSDVILVKWNEPYQKLASCDSSGVIFVWIKYEGRWSIELINDRSTPVTHFSWSHDGRMALICYQDGFVLVGSVAGQRYWSSMLSLDARITCGCWTPDDAQVYLGTASAQLVVMDVHGAMVSQVQLVAEGGIISMAWSCEKFKMEEGEEGAESGGGHVLAVALGNGEIVLLRGHDDVSPVRVRTGLRGNTLAMEWANSRELLAVAGTLLPEGTESPDSPPFKNVVKFYSDVGSLIYTVPVPYNQAKVSALTWGHAARRLFVACGGAVATARVWRVVAPLQLLARVRAAQSLAAPQAAAQLPLPPRLMPLVASLFAHTIRCNVPECNDLRRFVSRPPASPGRLHCTMLRHDDEEAGAYTLYLEHLGGLVPLLKGRRTSKIRPEFVIFDPQAEGENLTNRLTARESSSSSSTSSAGRASPRAPRTPRLRRRLPDHTDSSDTEREEDHTDSSDTEREEGELYVYIACVESRAKLFALHIMLLHRRLPEHTDSSITEREEGCSGSPRLQRRRRARERRKMCSAERDEANEELAYIDSLPEDIRLVEVTSNIWGTKFKMHGLAKNVPANLGQVTYKTSLLHLQPRQMTLMITELRDDYPVGPDPTFNPNIFSEDEEDVFQSNDNANNSPSHTNNNIRRKLTLNERVNNTNNIIQNETAINNNANPSLARAESYDEFPYIDTNNESVSNAPETVYSAPVRHTPAATERRVSGTNSVPNRHAISPLRCEGSVPTLQSPKNAVAPTDIIFERPSPQTVTCGGRGDFCGGRTDYSVRGDNVSLKSNIDQQPFSLNLSLEPSRQVTIKKCDNHVTDNCLSKLRKNICSRGESGSYETRILKSLCNKNYENEVHPDAISRRGDTLKKSEDLKFIDEESPAEGAAGAGRGARGAVAISPVVGGPPAAMPRSCSVGYLDLVEHAAVPLAALRDPPRRLVLVHNKRQRRHHRNREHFKTDANKPNDLAKTPSLKKCGKSKSLDSSELNLSSEKSGKRSSRLDLHASKVEELVSSRTSTEETSTSAEEARGRARNYPVCTSCRLVAPYDRRPPASPYVCAACTAPAPRAAPPPAPAPPADSDSDYSKYYSSLEQLALRLLASRSKSRSKQLQRESASAPTSPRPARSQPASPAPAPRPARQRYSSASPIRQQQPETPTSSRPTCSHSPGAVAVAVFLRVADTVR</sequence>
<dbReference type="PROSITE" id="PS50082">
    <property type="entry name" value="WD_REPEATS_2"/>
    <property type="match status" value="1"/>
</dbReference>
<evidence type="ECO:0000256" key="7">
    <source>
        <dbReference type="SAM" id="MobiDB-lite"/>
    </source>
</evidence>
<evidence type="ECO:0000256" key="2">
    <source>
        <dbReference type="ARBA" id="ARBA00022490"/>
    </source>
</evidence>
<comment type="subcellular location">
    <subcellularLocation>
        <location evidence="1">Cytoplasm</location>
    </subcellularLocation>
</comment>
<feature type="compositionally biased region" description="Low complexity" evidence="7">
    <location>
        <begin position="481"/>
        <end position="503"/>
    </location>
</feature>
<keyword evidence="4" id="KW-0677">Repeat</keyword>
<feature type="compositionally biased region" description="Basic and acidic residues" evidence="7">
    <location>
        <begin position="571"/>
        <end position="580"/>
    </location>
</feature>
<feature type="region of interest" description="Disordered" evidence="7">
    <location>
        <begin position="1009"/>
        <end position="1101"/>
    </location>
</feature>
<dbReference type="Proteomes" id="UP000653454">
    <property type="component" value="Unassembled WGS sequence"/>
</dbReference>
<feature type="region of interest" description="Disordered" evidence="7">
    <location>
        <begin position="571"/>
        <end position="594"/>
    </location>
</feature>
<feature type="compositionally biased region" description="Low complexity" evidence="7">
    <location>
        <begin position="1051"/>
        <end position="1061"/>
    </location>
</feature>
<feature type="region of interest" description="Disordered" evidence="7">
    <location>
        <begin position="1171"/>
        <end position="1235"/>
    </location>
</feature>
<dbReference type="GO" id="GO:0005737">
    <property type="term" value="C:cytoplasm"/>
    <property type="evidence" value="ECO:0007669"/>
    <property type="project" value="UniProtKB-SubCell"/>
</dbReference>
<feature type="region of interest" description="Disordered" evidence="7">
    <location>
        <begin position="780"/>
        <end position="800"/>
    </location>
</feature>
<accession>A0A8S4G6E2</accession>
<dbReference type="InterPro" id="IPR036322">
    <property type="entry name" value="WD40_repeat_dom_sf"/>
</dbReference>
<evidence type="ECO:0000256" key="3">
    <source>
        <dbReference type="ARBA" id="ARBA00022574"/>
    </source>
</evidence>
<dbReference type="Pfam" id="PF24797">
    <property type="entry name" value="Beta-prop_WDR35_TULP_N"/>
    <property type="match status" value="1"/>
</dbReference>
<feature type="compositionally biased region" description="Pro residues" evidence="7">
    <location>
        <begin position="1136"/>
        <end position="1146"/>
    </location>
</feature>
<comment type="caution">
    <text evidence="9">The sequence shown here is derived from an EMBL/GenBank/DDBJ whole genome shotgun (WGS) entry which is preliminary data.</text>
</comment>
<evidence type="ECO:0000256" key="4">
    <source>
        <dbReference type="ARBA" id="ARBA00022737"/>
    </source>
</evidence>
<dbReference type="InterPro" id="IPR025659">
    <property type="entry name" value="Tubby-like_C"/>
</dbReference>
<feature type="compositionally biased region" description="Low complexity" evidence="7">
    <location>
        <begin position="700"/>
        <end position="713"/>
    </location>
</feature>
<feature type="compositionally biased region" description="Basic residues" evidence="7">
    <location>
        <begin position="1012"/>
        <end position="1024"/>
    </location>
</feature>
<proteinExistence type="predicted"/>
<dbReference type="EMBL" id="CAJHNJ030000123">
    <property type="protein sequence ID" value="CAG9136050.1"/>
    <property type="molecule type" value="Genomic_DNA"/>
</dbReference>
<dbReference type="AlphaFoldDB" id="A0A8S4G6E2"/>
<evidence type="ECO:0000256" key="1">
    <source>
        <dbReference type="ARBA" id="ARBA00004496"/>
    </source>
</evidence>
<dbReference type="PANTHER" id="PTHR16517">
    <property type="entry name" value="TUBBY-RELATED"/>
    <property type="match status" value="1"/>
</dbReference>
<feature type="region of interest" description="Disordered" evidence="7">
    <location>
        <begin position="1134"/>
        <end position="1153"/>
    </location>
</feature>
<dbReference type="InterPro" id="IPR015943">
    <property type="entry name" value="WD40/YVTN_repeat-like_dom_sf"/>
</dbReference>
<dbReference type="InterPro" id="IPR056159">
    <property type="entry name" value="Beta-prop_IFT121_TULP_N"/>
</dbReference>
<feature type="compositionally biased region" description="Low complexity" evidence="7">
    <location>
        <begin position="1181"/>
        <end position="1198"/>
    </location>
</feature>
<name>A0A8S4G6E2_PLUXY</name>
<organism evidence="9 10">
    <name type="scientific">Plutella xylostella</name>
    <name type="common">Diamondback moth</name>
    <name type="synonym">Plutella maculipennis</name>
    <dbReference type="NCBI Taxonomy" id="51655"/>
    <lineage>
        <taxon>Eukaryota</taxon>
        <taxon>Metazoa</taxon>
        <taxon>Ecdysozoa</taxon>
        <taxon>Arthropoda</taxon>
        <taxon>Hexapoda</taxon>
        <taxon>Insecta</taxon>
        <taxon>Pterygota</taxon>
        <taxon>Neoptera</taxon>
        <taxon>Endopterygota</taxon>
        <taxon>Lepidoptera</taxon>
        <taxon>Glossata</taxon>
        <taxon>Ditrysia</taxon>
        <taxon>Yponomeutoidea</taxon>
        <taxon>Plutellidae</taxon>
        <taxon>Plutella</taxon>
    </lineage>
</organism>